<dbReference type="EMBL" id="CP011125">
    <property type="protein sequence ID" value="AKF10658.1"/>
    <property type="molecule type" value="Genomic_DNA"/>
</dbReference>
<reference evidence="2 3" key="1">
    <citation type="submission" date="2015-03" db="EMBL/GenBank/DDBJ databases">
        <title>Genome assembly of Sandaracinus amylolyticus DSM 53668.</title>
        <authorList>
            <person name="Sharma G."/>
            <person name="Subramanian S."/>
        </authorList>
    </citation>
    <scope>NUCLEOTIDE SEQUENCE [LARGE SCALE GENOMIC DNA]</scope>
    <source>
        <strain evidence="2 3">DSM 53668</strain>
    </source>
</reference>
<organism evidence="2 3">
    <name type="scientific">Sandaracinus amylolyticus</name>
    <dbReference type="NCBI Taxonomy" id="927083"/>
    <lineage>
        <taxon>Bacteria</taxon>
        <taxon>Pseudomonadati</taxon>
        <taxon>Myxococcota</taxon>
        <taxon>Polyangia</taxon>
        <taxon>Polyangiales</taxon>
        <taxon>Sandaracinaceae</taxon>
        <taxon>Sandaracinus</taxon>
    </lineage>
</organism>
<keyword evidence="1" id="KW-0732">Signal</keyword>
<dbReference type="AlphaFoldDB" id="A0A0F6W9C2"/>
<dbReference type="PROSITE" id="PS51257">
    <property type="entry name" value="PROKAR_LIPOPROTEIN"/>
    <property type="match status" value="1"/>
</dbReference>
<dbReference type="STRING" id="927083.DB32_007807"/>
<evidence type="ECO:0000256" key="1">
    <source>
        <dbReference type="SAM" id="SignalP"/>
    </source>
</evidence>
<evidence type="ECO:0000313" key="3">
    <source>
        <dbReference type="Proteomes" id="UP000034883"/>
    </source>
</evidence>
<feature type="signal peptide" evidence="1">
    <location>
        <begin position="1"/>
        <end position="25"/>
    </location>
</feature>
<feature type="chain" id="PRO_5002511689" description="Cytochrome c domain-containing protein" evidence="1">
    <location>
        <begin position="26"/>
        <end position="187"/>
    </location>
</feature>
<proteinExistence type="predicted"/>
<gene>
    <name evidence="2" type="ORF">DB32_007807</name>
</gene>
<evidence type="ECO:0008006" key="4">
    <source>
        <dbReference type="Google" id="ProtNLM"/>
    </source>
</evidence>
<keyword evidence="3" id="KW-1185">Reference proteome</keyword>
<dbReference type="KEGG" id="samy:DB32_007807"/>
<evidence type="ECO:0000313" key="2">
    <source>
        <dbReference type="EMBL" id="AKF10658.1"/>
    </source>
</evidence>
<dbReference type="Proteomes" id="UP000034883">
    <property type="component" value="Chromosome"/>
</dbReference>
<protein>
    <recommendedName>
        <fullName evidence="4">Cytochrome c domain-containing protein</fullName>
    </recommendedName>
</protein>
<dbReference type="RefSeq" id="WP_053237606.1">
    <property type="nucleotide sequence ID" value="NZ_CP011125.1"/>
</dbReference>
<name>A0A0F6W9C2_9BACT</name>
<sequence length="187" mass="19560">MRFARRSSILIVLLMLAGCGGDDDATPGTDGGSPPVDARVQMDAPMLPSGTYESVAPIFDRACSFASCHGGAGDGAGGLNFEAAERAGQSYDEILVNQPACQYDAMDLVEPNDPENSWLYVKMAGPHDGPDIDFTPEDGWTFDPGTSCRGTSPGDFGQLMPQGVTMPTADAAIVRAWIENGAPGPTE</sequence>
<accession>A0A0F6W9C2</accession>
<dbReference type="OrthoDB" id="9809746at2"/>